<comment type="caution">
    <text evidence="1">The sequence shown here is derived from an EMBL/GenBank/DDBJ whole genome shotgun (WGS) entry which is preliminary data.</text>
</comment>
<name>A0AAD6Q2M5_9ROSI</name>
<reference evidence="1" key="1">
    <citation type="journal article" date="2023" name="Mol. Ecol. Resour.">
        <title>Chromosome-level genome assembly of a triploid poplar Populus alba 'Berolinensis'.</title>
        <authorList>
            <person name="Chen S."/>
            <person name="Yu Y."/>
            <person name="Wang X."/>
            <person name="Wang S."/>
            <person name="Zhang T."/>
            <person name="Zhou Y."/>
            <person name="He R."/>
            <person name="Meng N."/>
            <person name="Wang Y."/>
            <person name="Liu W."/>
            <person name="Liu Z."/>
            <person name="Liu J."/>
            <person name="Guo Q."/>
            <person name="Huang H."/>
            <person name="Sederoff R.R."/>
            <person name="Wang G."/>
            <person name="Qu G."/>
            <person name="Chen S."/>
        </authorList>
    </citation>
    <scope>NUCLEOTIDE SEQUENCE</scope>
    <source>
        <strain evidence="1">SC-2020</strain>
    </source>
</reference>
<evidence type="ECO:0000313" key="2">
    <source>
        <dbReference type="Proteomes" id="UP001164929"/>
    </source>
</evidence>
<protein>
    <submittedName>
        <fullName evidence="1">Uncharacterized protein</fullName>
    </submittedName>
</protein>
<dbReference type="AlphaFoldDB" id="A0AAD6Q2M5"/>
<gene>
    <name evidence="1" type="ORF">NC653_028963</name>
</gene>
<keyword evidence="2" id="KW-1185">Reference proteome</keyword>
<accession>A0AAD6Q2M5</accession>
<proteinExistence type="predicted"/>
<dbReference type="EMBL" id="JAQIZT010000012">
    <property type="protein sequence ID" value="KAJ6976944.1"/>
    <property type="molecule type" value="Genomic_DNA"/>
</dbReference>
<organism evidence="1 2">
    <name type="scientific">Populus alba x Populus x berolinensis</name>
    <dbReference type="NCBI Taxonomy" id="444605"/>
    <lineage>
        <taxon>Eukaryota</taxon>
        <taxon>Viridiplantae</taxon>
        <taxon>Streptophyta</taxon>
        <taxon>Embryophyta</taxon>
        <taxon>Tracheophyta</taxon>
        <taxon>Spermatophyta</taxon>
        <taxon>Magnoliopsida</taxon>
        <taxon>eudicotyledons</taxon>
        <taxon>Gunneridae</taxon>
        <taxon>Pentapetalae</taxon>
        <taxon>rosids</taxon>
        <taxon>fabids</taxon>
        <taxon>Malpighiales</taxon>
        <taxon>Salicaceae</taxon>
        <taxon>Saliceae</taxon>
        <taxon>Populus</taxon>
    </lineage>
</organism>
<sequence length="110" mass="12151">MAADQGKSMNIVHRLSSLPVLEQRDFDGLGKDSITGLRSASEHNIRDSNPINSSAAEYEYLIVVQKTGNLQPIILKAAEVELPIPNRSRASMDNERSFCLRASNNARLKV</sequence>
<dbReference type="Proteomes" id="UP001164929">
    <property type="component" value="Chromosome 12"/>
</dbReference>
<evidence type="ECO:0000313" key="1">
    <source>
        <dbReference type="EMBL" id="KAJ6976944.1"/>
    </source>
</evidence>